<dbReference type="PANTHER" id="PTHR10131">
    <property type="entry name" value="TNF RECEPTOR ASSOCIATED FACTOR"/>
    <property type="match status" value="1"/>
</dbReference>
<dbReference type="InterPro" id="IPR001841">
    <property type="entry name" value="Znf_RING"/>
</dbReference>
<protein>
    <submittedName>
        <fullName evidence="6">Putative tnf receptor-associated factor</fullName>
    </submittedName>
</protein>
<keyword evidence="6" id="KW-0675">Receptor</keyword>
<evidence type="ECO:0000313" key="6">
    <source>
        <dbReference type="EMBL" id="JAP69737.1"/>
    </source>
</evidence>
<dbReference type="Gene3D" id="3.30.40.10">
    <property type="entry name" value="Zinc/RING finger domain, C3HC4 (zinc finger)"/>
    <property type="match status" value="2"/>
</dbReference>
<organism evidence="6">
    <name type="scientific">Ixodes ricinus</name>
    <name type="common">Common tick</name>
    <name type="synonym">Acarus ricinus</name>
    <dbReference type="NCBI Taxonomy" id="34613"/>
    <lineage>
        <taxon>Eukaryota</taxon>
        <taxon>Metazoa</taxon>
        <taxon>Ecdysozoa</taxon>
        <taxon>Arthropoda</taxon>
        <taxon>Chelicerata</taxon>
        <taxon>Arachnida</taxon>
        <taxon>Acari</taxon>
        <taxon>Parasitiformes</taxon>
        <taxon>Ixodida</taxon>
        <taxon>Ixodoidea</taxon>
        <taxon>Ixodidae</taxon>
        <taxon>Ixodinae</taxon>
        <taxon>Ixodes</taxon>
    </lineage>
</organism>
<dbReference type="AlphaFoldDB" id="A0A131XSW1"/>
<reference evidence="6" key="1">
    <citation type="submission" date="2016-02" db="EMBL/GenBank/DDBJ databases">
        <title>RNAseq analyses of the midgut from blood- or serum-fed Ixodes ricinus ticks.</title>
        <authorList>
            <person name="Perner J."/>
            <person name="Provaznik J."/>
            <person name="Schrenkova J."/>
            <person name="Urbanova V."/>
            <person name="Ribeiro J.M."/>
            <person name="Kopacek P."/>
        </authorList>
    </citation>
    <scope>NUCLEOTIDE SEQUENCE</scope>
    <source>
        <tissue evidence="6">Gut</tissue>
    </source>
</reference>
<keyword evidence="2" id="KW-0862">Zinc</keyword>
<dbReference type="InterPro" id="IPR049342">
    <property type="entry name" value="TRAF1-6_MATH_dom"/>
</dbReference>
<dbReference type="EMBL" id="GEFM01006059">
    <property type="protein sequence ID" value="JAP69737.1"/>
    <property type="molecule type" value="mRNA"/>
</dbReference>
<keyword evidence="1 3" id="KW-0479">Metal-binding</keyword>
<sequence length="486" mass="54583">MRSLCMVGFSDALDWRPVLFQEPSVEQSACALCGLVSLKASRLPCGHTICSECHEQCARQGSTCPLDEESFGDDDFGRIDLPHGYIGKRRVACWNKHNGCSFIGPVHSLLKHYTECTFHVVSCPRCQLAVLRSEIVGHCKNGCRAPTARPIVDTDHATQGYDRIEQTSNELKEALGKLSEDLSCLNTSLNQCREDVRAAERRSKEQLDAQSVDLSCLQSSLNQCLEDVRAAGRKSSEQIEAQAESLSWLRACVNQCREDVRAADQRSNQQLEAQCATLLEHLARLYIEGPVFPEVGLSAVAGVPSEVIMGYQAENLAACVSRPLNATGSMRQEGRRVREAKGFHWHFEGWAALKQKTVKEGVGLAESPRQYVCGYKVSIVIIFRRYGDTVYFSSGLRIYPGDYDRRLEWPFRKKFMVGVIHNTDRAKSYYGRTDASRKGSEPAFRRPNRIANEMFPCLMPYSLDNIARDGFVEQDRLHLFLLVEPK</sequence>
<dbReference type="Pfam" id="PF21355">
    <property type="entry name" value="TRAF-mep_MATH"/>
    <property type="match status" value="1"/>
</dbReference>
<dbReference type="SUPFAM" id="SSF57850">
    <property type="entry name" value="RING/U-box"/>
    <property type="match status" value="1"/>
</dbReference>
<evidence type="ECO:0000256" key="3">
    <source>
        <dbReference type="PROSITE-ProRule" id="PRU00175"/>
    </source>
</evidence>
<feature type="domain" description="RING-type" evidence="5">
    <location>
        <begin position="30"/>
        <end position="68"/>
    </location>
</feature>
<dbReference type="PROSITE" id="PS50089">
    <property type="entry name" value="ZF_RING_2"/>
    <property type="match status" value="1"/>
</dbReference>
<dbReference type="GO" id="GO:0005164">
    <property type="term" value="F:tumor necrosis factor receptor binding"/>
    <property type="evidence" value="ECO:0007669"/>
    <property type="project" value="TreeGrafter"/>
</dbReference>
<proteinExistence type="evidence at transcript level"/>
<keyword evidence="1 3" id="KW-0863">Zinc-finger</keyword>
<evidence type="ECO:0000256" key="2">
    <source>
        <dbReference type="ARBA" id="ARBA00022833"/>
    </source>
</evidence>
<dbReference type="InterPro" id="IPR013083">
    <property type="entry name" value="Znf_RING/FYVE/PHD"/>
</dbReference>
<dbReference type="PANTHER" id="PTHR10131:SF138">
    <property type="entry name" value="RE66324P"/>
    <property type="match status" value="1"/>
</dbReference>
<keyword evidence="4" id="KW-0175">Coiled coil</keyword>
<evidence type="ECO:0000256" key="4">
    <source>
        <dbReference type="SAM" id="Coils"/>
    </source>
</evidence>
<dbReference type="GO" id="GO:0043122">
    <property type="term" value="P:regulation of canonical NF-kappaB signal transduction"/>
    <property type="evidence" value="ECO:0007669"/>
    <property type="project" value="TreeGrafter"/>
</dbReference>
<name>A0A131XSW1_IXORI</name>
<dbReference type="InterPro" id="IPR008974">
    <property type="entry name" value="TRAF-like"/>
</dbReference>
<feature type="coiled-coil region" evidence="4">
    <location>
        <begin position="161"/>
        <end position="209"/>
    </location>
</feature>
<evidence type="ECO:0000259" key="5">
    <source>
        <dbReference type="PROSITE" id="PS50089"/>
    </source>
</evidence>
<dbReference type="GO" id="GO:0009898">
    <property type="term" value="C:cytoplasmic side of plasma membrane"/>
    <property type="evidence" value="ECO:0007669"/>
    <property type="project" value="TreeGrafter"/>
</dbReference>
<dbReference type="GO" id="GO:0008270">
    <property type="term" value="F:zinc ion binding"/>
    <property type="evidence" value="ECO:0007669"/>
    <property type="project" value="UniProtKB-KW"/>
</dbReference>
<dbReference type="SUPFAM" id="SSF49599">
    <property type="entry name" value="TRAF domain-like"/>
    <property type="match status" value="2"/>
</dbReference>
<accession>A0A131XSW1</accession>
<dbReference type="Gene3D" id="2.60.210.10">
    <property type="entry name" value="Apoptosis, Tumor Necrosis Factor Receptor Associated Protein 2, Chain A"/>
    <property type="match status" value="1"/>
</dbReference>
<evidence type="ECO:0000256" key="1">
    <source>
        <dbReference type="ARBA" id="ARBA00022771"/>
    </source>
</evidence>